<name>A0A6A8MB49_9FIRM</name>
<keyword evidence="3 6" id="KW-0540">Nuclease</keyword>
<protein>
    <recommendedName>
        <fullName evidence="6">Exodeoxyribonuclease 7 small subunit</fullName>
        <ecNumber evidence="6">3.1.11.6</ecNumber>
    </recommendedName>
    <alternativeName>
        <fullName evidence="6">Exodeoxyribonuclease VII small subunit</fullName>
        <shortName evidence="6">Exonuclease VII small subunit</shortName>
    </alternativeName>
</protein>
<comment type="function">
    <text evidence="6">Bidirectionally degrades single-stranded DNA into large acid-insoluble oligonucleotides, which are then degraded further into small acid-soluble oligonucleotides.</text>
</comment>
<evidence type="ECO:0000256" key="1">
    <source>
        <dbReference type="ARBA" id="ARBA00009998"/>
    </source>
</evidence>
<dbReference type="InterPro" id="IPR037004">
    <property type="entry name" value="Exonuc_VII_ssu_sf"/>
</dbReference>
<evidence type="ECO:0000256" key="4">
    <source>
        <dbReference type="ARBA" id="ARBA00022801"/>
    </source>
</evidence>
<evidence type="ECO:0000313" key="7">
    <source>
        <dbReference type="EMBL" id="MST69084.1"/>
    </source>
</evidence>
<dbReference type="InterPro" id="IPR003761">
    <property type="entry name" value="Exonuc_VII_S"/>
</dbReference>
<proteinExistence type="inferred from homology"/>
<keyword evidence="5 6" id="KW-0269">Exonuclease</keyword>
<keyword evidence="4 6" id="KW-0378">Hydrolase</keyword>
<gene>
    <name evidence="6 7" type="primary">xseB</name>
    <name evidence="7" type="ORF">FYJ66_05690</name>
</gene>
<evidence type="ECO:0000256" key="6">
    <source>
        <dbReference type="HAMAP-Rule" id="MF_00337"/>
    </source>
</evidence>
<dbReference type="RefSeq" id="WP_154572552.1">
    <property type="nucleotide sequence ID" value="NZ_DBEZJY010000017.1"/>
</dbReference>
<comment type="catalytic activity">
    <reaction evidence="6">
        <text>Exonucleolytic cleavage in either 5'- to 3'- or 3'- to 5'-direction to yield nucleoside 5'-phosphates.</text>
        <dbReference type="EC" id="3.1.11.6"/>
    </reaction>
</comment>
<organism evidence="7">
    <name type="scientific">Baileyella intestinalis</name>
    <dbReference type="NCBI Taxonomy" id="2606709"/>
    <lineage>
        <taxon>Bacteria</taxon>
        <taxon>Bacillati</taxon>
        <taxon>Bacillota</taxon>
        <taxon>Clostridia</taxon>
        <taxon>Peptostreptococcales</taxon>
        <taxon>Anaerovoracaceae</taxon>
        <taxon>Baileyella</taxon>
    </lineage>
</organism>
<dbReference type="NCBIfam" id="TIGR01280">
    <property type="entry name" value="xseB"/>
    <property type="match status" value="1"/>
</dbReference>
<sequence>MENENGSRTFTSALESLRKAADQIGRPSVSLEEAMELYNSGMKDAEYCREILDKAEQKIEIYRKGEEDDQNL</sequence>
<dbReference type="HAMAP" id="MF_00337">
    <property type="entry name" value="Exonuc_7_S"/>
    <property type="match status" value="1"/>
</dbReference>
<reference evidence="7" key="1">
    <citation type="submission" date="2019-09" db="EMBL/GenBank/DDBJ databases">
        <title>In-depth cultivation of the pig gut microbiome towards novel bacterial diversity and tailored functional studies.</title>
        <authorList>
            <person name="Wylensek D."/>
            <person name="Hitch T.C.A."/>
            <person name="Clavel T."/>
        </authorList>
    </citation>
    <scope>NUCLEOTIDE SEQUENCE</scope>
    <source>
        <strain evidence="7">RF-744-FAT-WT-3</strain>
    </source>
</reference>
<comment type="caution">
    <text evidence="7">The sequence shown here is derived from an EMBL/GenBank/DDBJ whole genome shotgun (WGS) entry which is preliminary data.</text>
</comment>
<dbReference type="SUPFAM" id="SSF116842">
    <property type="entry name" value="XseB-like"/>
    <property type="match status" value="1"/>
</dbReference>
<dbReference type="AlphaFoldDB" id="A0A6A8MB49"/>
<dbReference type="GO" id="GO:0005737">
    <property type="term" value="C:cytoplasm"/>
    <property type="evidence" value="ECO:0007669"/>
    <property type="project" value="UniProtKB-SubCell"/>
</dbReference>
<dbReference type="GO" id="GO:0008855">
    <property type="term" value="F:exodeoxyribonuclease VII activity"/>
    <property type="evidence" value="ECO:0007669"/>
    <property type="project" value="UniProtKB-UniRule"/>
</dbReference>
<evidence type="ECO:0000256" key="5">
    <source>
        <dbReference type="ARBA" id="ARBA00022839"/>
    </source>
</evidence>
<evidence type="ECO:0000256" key="3">
    <source>
        <dbReference type="ARBA" id="ARBA00022722"/>
    </source>
</evidence>
<dbReference type="EC" id="3.1.11.6" evidence="6"/>
<accession>A0A6A8MB49</accession>
<dbReference type="GO" id="GO:0009318">
    <property type="term" value="C:exodeoxyribonuclease VII complex"/>
    <property type="evidence" value="ECO:0007669"/>
    <property type="project" value="UniProtKB-UniRule"/>
</dbReference>
<dbReference type="Gene3D" id="1.10.287.1040">
    <property type="entry name" value="Exonuclease VII, small subunit"/>
    <property type="match status" value="1"/>
</dbReference>
<keyword evidence="2 6" id="KW-0963">Cytoplasm</keyword>
<comment type="subunit">
    <text evidence="6">Heterooligomer composed of large and small subunits.</text>
</comment>
<dbReference type="Pfam" id="PF02609">
    <property type="entry name" value="Exonuc_VII_S"/>
    <property type="match status" value="1"/>
</dbReference>
<comment type="similarity">
    <text evidence="1 6">Belongs to the XseB family.</text>
</comment>
<dbReference type="EMBL" id="VUNB01000004">
    <property type="protein sequence ID" value="MST69084.1"/>
    <property type="molecule type" value="Genomic_DNA"/>
</dbReference>
<comment type="subcellular location">
    <subcellularLocation>
        <location evidence="6">Cytoplasm</location>
    </subcellularLocation>
</comment>
<dbReference type="GO" id="GO:0006308">
    <property type="term" value="P:DNA catabolic process"/>
    <property type="evidence" value="ECO:0007669"/>
    <property type="project" value="UniProtKB-UniRule"/>
</dbReference>
<evidence type="ECO:0000256" key="2">
    <source>
        <dbReference type="ARBA" id="ARBA00022490"/>
    </source>
</evidence>